<accession>A0ABZ2BPU5</accession>
<dbReference type="RefSeq" id="WP_222869336.1">
    <property type="nucleotide sequence ID" value="NZ_CP143423.1"/>
</dbReference>
<feature type="domain" description="N-acetyltransferase" evidence="3">
    <location>
        <begin position="10"/>
        <end position="160"/>
    </location>
</feature>
<keyword evidence="2 4" id="KW-0012">Acyltransferase</keyword>
<evidence type="ECO:0000256" key="2">
    <source>
        <dbReference type="ARBA" id="ARBA00023315"/>
    </source>
</evidence>
<dbReference type="InterPro" id="IPR000182">
    <property type="entry name" value="GNAT_dom"/>
</dbReference>
<dbReference type="EMBL" id="CP143423">
    <property type="protein sequence ID" value="WVX47230.1"/>
    <property type="molecule type" value="Genomic_DNA"/>
</dbReference>
<dbReference type="InterPro" id="IPR016181">
    <property type="entry name" value="Acyl_CoA_acyltransferase"/>
</dbReference>
<name>A0ABZ2BPU5_9RHOB</name>
<reference evidence="5" key="1">
    <citation type="submission" date="2024-01" db="EMBL/GenBank/DDBJ databases">
        <title>Roseobacter fucihabitans sp. nov., isolated from the brown alga Fucus spiralis.</title>
        <authorList>
            <person name="Hahnke S."/>
            <person name="Berger M."/>
            <person name="Schlingloff A."/>
            <person name="Athale I."/>
            <person name="Neumann-Schaal M."/>
            <person name="Adenaya A."/>
            <person name="Poehlein A."/>
            <person name="Daniel R."/>
            <person name="Pertersen J."/>
            <person name="Brinkhoff T."/>
        </authorList>
    </citation>
    <scope>NUCLEOTIDE SEQUENCE [LARGE SCALE GENOMIC DNA]</scope>
    <source>
        <strain evidence="5">B14</strain>
    </source>
</reference>
<dbReference type="Pfam" id="PF00583">
    <property type="entry name" value="Acetyltransf_1"/>
    <property type="match status" value="1"/>
</dbReference>
<dbReference type="CDD" id="cd04301">
    <property type="entry name" value="NAT_SF"/>
    <property type="match status" value="1"/>
</dbReference>
<proteinExistence type="predicted"/>
<evidence type="ECO:0000313" key="4">
    <source>
        <dbReference type="EMBL" id="WVX47230.1"/>
    </source>
</evidence>
<dbReference type="PROSITE" id="PS51186">
    <property type="entry name" value="GNAT"/>
    <property type="match status" value="1"/>
</dbReference>
<evidence type="ECO:0000256" key="1">
    <source>
        <dbReference type="ARBA" id="ARBA00022679"/>
    </source>
</evidence>
<evidence type="ECO:0000259" key="3">
    <source>
        <dbReference type="PROSITE" id="PS51186"/>
    </source>
</evidence>
<dbReference type="PANTHER" id="PTHR43877:SF1">
    <property type="entry name" value="ACETYLTRANSFERASE"/>
    <property type="match status" value="1"/>
</dbReference>
<keyword evidence="5" id="KW-1185">Reference proteome</keyword>
<keyword evidence="1 4" id="KW-0808">Transferase</keyword>
<gene>
    <name evidence="4" type="ORF">ROLI_002970</name>
</gene>
<dbReference type="Gene3D" id="3.40.630.30">
    <property type="match status" value="1"/>
</dbReference>
<dbReference type="GO" id="GO:0047663">
    <property type="term" value="F:aminoglycoside 6'-N-acetyltransferase activity"/>
    <property type="evidence" value="ECO:0007669"/>
    <property type="project" value="UniProtKB-EC"/>
</dbReference>
<dbReference type="SUPFAM" id="SSF55729">
    <property type="entry name" value="Acyl-CoA N-acyltransferases (Nat)"/>
    <property type="match status" value="1"/>
</dbReference>
<dbReference type="InterPro" id="IPR050832">
    <property type="entry name" value="Bact_Acetyltransf"/>
</dbReference>
<dbReference type="PANTHER" id="PTHR43877">
    <property type="entry name" value="AMINOALKYLPHOSPHONATE N-ACETYLTRANSFERASE-RELATED-RELATED"/>
    <property type="match status" value="1"/>
</dbReference>
<protein>
    <submittedName>
        <fullName evidence="4">Aminoglycoside N(6')-acetyltransferase type 1</fullName>
        <ecNumber evidence="4">2.3.1.82</ecNumber>
    </submittedName>
</protein>
<organism evidence="4 5">
    <name type="scientific">Roseobacter fucihabitans</name>
    <dbReference type="NCBI Taxonomy" id="1537242"/>
    <lineage>
        <taxon>Bacteria</taxon>
        <taxon>Pseudomonadati</taxon>
        <taxon>Pseudomonadota</taxon>
        <taxon>Alphaproteobacteria</taxon>
        <taxon>Rhodobacterales</taxon>
        <taxon>Roseobacteraceae</taxon>
        <taxon>Roseobacter</taxon>
    </lineage>
</organism>
<evidence type="ECO:0000313" key="5">
    <source>
        <dbReference type="Proteomes" id="UP001318682"/>
    </source>
</evidence>
<dbReference type="Proteomes" id="UP001318682">
    <property type="component" value="Chromosome"/>
</dbReference>
<dbReference type="EC" id="2.3.1.82" evidence="4"/>
<sequence>MNIEKREFYGMIRPAREHDLEVVRDMISSLASHHGDVATLTSAQLARDILGPRPWVRVLLAECRGVCIGYVALCPLSKMQFGMRGMDLLNLYVVPDARRTGVAKALIKASQDVAEQEKCDFLAVGTHPDNTVAQDIYRALGFDSLEAPGPRFSIALKPQV</sequence>